<dbReference type="PRINTS" id="PR00019">
    <property type="entry name" value="LEURICHRPT"/>
</dbReference>
<keyword evidence="14" id="KW-0067">ATP-binding</keyword>
<protein>
    <recommendedName>
        <fullName evidence="3">non-specific serine/threonine protein kinase</fullName>
        <ecNumber evidence="3">2.7.11.1</ecNumber>
    </recommendedName>
</protein>
<dbReference type="EC" id="2.7.11.1" evidence="3"/>
<comment type="catalytic activity">
    <reaction evidence="21">
        <text>L-seryl-[protein] + ATP = O-phospho-L-seryl-[protein] + ADP + H(+)</text>
        <dbReference type="Rhea" id="RHEA:17989"/>
        <dbReference type="Rhea" id="RHEA-COMP:9863"/>
        <dbReference type="Rhea" id="RHEA-COMP:11604"/>
        <dbReference type="ChEBI" id="CHEBI:15378"/>
        <dbReference type="ChEBI" id="CHEBI:29999"/>
        <dbReference type="ChEBI" id="CHEBI:30616"/>
        <dbReference type="ChEBI" id="CHEBI:83421"/>
        <dbReference type="ChEBI" id="CHEBI:456216"/>
        <dbReference type="EC" id="2.7.11.1"/>
    </reaction>
</comment>
<evidence type="ECO:0000256" key="3">
    <source>
        <dbReference type="ARBA" id="ARBA00012513"/>
    </source>
</evidence>
<dbReference type="FunFam" id="3.80.10.10:FF:000177">
    <property type="entry name" value="Leucine-rich repeat receptor-like serine/threonine-protein kinase At1g17230"/>
    <property type="match status" value="1"/>
</dbReference>
<dbReference type="InterPro" id="IPR051716">
    <property type="entry name" value="Plant_RL_S/T_kinase"/>
</dbReference>
<evidence type="ECO:0000256" key="1">
    <source>
        <dbReference type="ARBA" id="ARBA00004191"/>
    </source>
</evidence>
<dbReference type="GO" id="GO:0004674">
    <property type="term" value="F:protein serine/threonine kinase activity"/>
    <property type="evidence" value="ECO:0007669"/>
    <property type="project" value="UniProtKB-KW"/>
</dbReference>
<name>A0A314UT01_PRUYE</name>
<evidence type="ECO:0000256" key="6">
    <source>
        <dbReference type="ARBA" id="ARBA00022553"/>
    </source>
</evidence>
<keyword evidence="5" id="KW-0723">Serine/threonine-protein kinase</keyword>
<dbReference type="InterPro" id="IPR011009">
    <property type="entry name" value="Kinase-like_dom_sf"/>
</dbReference>
<keyword evidence="12" id="KW-0547">Nucleotide-binding</keyword>
<dbReference type="SUPFAM" id="SSF56112">
    <property type="entry name" value="Protein kinase-like (PK-like)"/>
    <property type="match status" value="1"/>
</dbReference>
<dbReference type="InterPro" id="IPR001611">
    <property type="entry name" value="Leu-rich_rpt"/>
</dbReference>
<evidence type="ECO:0000313" key="24">
    <source>
        <dbReference type="EMBL" id="PQM40570.1"/>
    </source>
</evidence>
<dbReference type="OrthoDB" id="676979at2759"/>
<dbReference type="Pfam" id="PF00069">
    <property type="entry name" value="Pkinase"/>
    <property type="match status" value="1"/>
</dbReference>
<evidence type="ECO:0000256" key="11">
    <source>
        <dbReference type="ARBA" id="ARBA00022737"/>
    </source>
</evidence>
<keyword evidence="4" id="KW-0134">Cell wall</keyword>
<dbReference type="FunFam" id="1.10.510.10:FF:001023">
    <property type="entry name" value="Os07g0541700 protein"/>
    <property type="match status" value="1"/>
</dbReference>
<keyword evidence="6" id="KW-0597">Phosphoprotein</keyword>
<keyword evidence="7" id="KW-0433">Leucine-rich repeat</keyword>
<evidence type="ECO:0000256" key="9">
    <source>
        <dbReference type="ARBA" id="ARBA00022692"/>
    </source>
</evidence>
<comment type="catalytic activity">
    <reaction evidence="20">
        <text>L-threonyl-[protein] + ATP = O-phospho-L-threonyl-[protein] + ADP + H(+)</text>
        <dbReference type="Rhea" id="RHEA:46608"/>
        <dbReference type="Rhea" id="RHEA-COMP:11060"/>
        <dbReference type="Rhea" id="RHEA-COMP:11605"/>
        <dbReference type="ChEBI" id="CHEBI:15378"/>
        <dbReference type="ChEBI" id="CHEBI:30013"/>
        <dbReference type="ChEBI" id="CHEBI:30616"/>
        <dbReference type="ChEBI" id="CHEBI:61977"/>
        <dbReference type="ChEBI" id="CHEBI:456216"/>
        <dbReference type="EC" id="2.7.11.1"/>
    </reaction>
</comment>
<dbReference type="InterPro" id="IPR008266">
    <property type="entry name" value="Tyr_kinase_AS"/>
</dbReference>
<dbReference type="PROSITE" id="PS00109">
    <property type="entry name" value="PROTEIN_KINASE_TYR"/>
    <property type="match status" value="1"/>
</dbReference>
<dbReference type="SMART" id="SM00365">
    <property type="entry name" value="LRR_SD22"/>
    <property type="match status" value="5"/>
</dbReference>
<keyword evidence="18" id="KW-0325">Glycoprotein</keyword>
<keyword evidence="8" id="KW-0808">Transferase</keyword>
<evidence type="ECO:0000259" key="23">
    <source>
        <dbReference type="PROSITE" id="PS50011"/>
    </source>
</evidence>
<keyword evidence="11" id="KW-0677">Repeat</keyword>
<dbReference type="InterPro" id="IPR003591">
    <property type="entry name" value="Leu-rich_rpt_typical-subtyp"/>
</dbReference>
<dbReference type="FunFam" id="3.80.10.10:FF:000400">
    <property type="entry name" value="Nuclear pore complex protein NUP107"/>
    <property type="match status" value="1"/>
</dbReference>
<evidence type="ECO:0000256" key="16">
    <source>
        <dbReference type="ARBA" id="ARBA00023136"/>
    </source>
</evidence>
<keyword evidence="15 22" id="KW-1133">Transmembrane helix</keyword>
<keyword evidence="10" id="KW-0732">Signal</keyword>
<dbReference type="SMART" id="SM00369">
    <property type="entry name" value="LRR_TYP"/>
    <property type="match status" value="9"/>
</dbReference>
<dbReference type="InterPro" id="IPR032675">
    <property type="entry name" value="LRR_dom_sf"/>
</dbReference>
<dbReference type="AlphaFoldDB" id="A0A314UT01"/>
<keyword evidence="16 22" id="KW-0472">Membrane</keyword>
<evidence type="ECO:0000256" key="5">
    <source>
        <dbReference type="ARBA" id="ARBA00022527"/>
    </source>
</evidence>
<dbReference type="PANTHER" id="PTHR48053">
    <property type="entry name" value="LEUCINE RICH REPEAT FAMILY PROTEIN, EXPRESSED"/>
    <property type="match status" value="1"/>
</dbReference>
<keyword evidence="17 24" id="KW-0675">Receptor</keyword>
<evidence type="ECO:0000256" key="15">
    <source>
        <dbReference type="ARBA" id="ARBA00022989"/>
    </source>
</evidence>
<evidence type="ECO:0000256" key="22">
    <source>
        <dbReference type="SAM" id="Phobius"/>
    </source>
</evidence>
<feature type="domain" description="Protein kinase" evidence="23">
    <location>
        <begin position="651"/>
        <end position="928"/>
    </location>
</feature>
<comment type="subcellular location">
    <subcellularLocation>
        <location evidence="2">Membrane</location>
        <topology evidence="2">Single-pass type I membrane protein</topology>
    </subcellularLocation>
    <subcellularLocation>
        <location evidence="1">Secreted</location>
        <location evidence="1">Cell wall</location>
    </subcellularLocation>
</comment>
<evidence type="ECO:0000313" key="25">
    <source>
        <dbReference type="Proteomes" id="UP000250321"/>
    </source>
</evidence>
<comment type="similarity">
    <text evidence="19">Belongs to the polygalacturonase-inhibiting protein family.</text>
</comment>
<evidence type="ECO:0000256" key="20">
    <source>
        <dbReference type="ARBA" id="ARBA00047899"/>
    </source>
</evidence>
<dbReference type="SUPFAM" id="SSF52058">
    <property type="entry name" value="L domain-like"/>
    <property type="match status" value="2"/>
</dbReference>
<dbReference type="PROSITE" id="PS50011">
    <property type="entry name" value="PROTEIN_KINASE_DOM"/>
    <property type="match status" value="1"/>
</dbReference>
<dbReference type="Pfam" id="PF23598">
    <property type="entry name" value="LRR_14"/>
    <property type="match status" value="1"/>
</dbReference>
<evidence type="ECO:0000256" key="10">
    <source>
        <dbReference type="ARBA" id="ARBA00022729"/>
    </source>
</evidence>
<dbReference type="GO" id="GO:0005524">
    <property type="term" value="F:ATP binding"/>
    <property type="evidence" value="ECO:0007669"/>
    <property type="project" value="UniProtKB-KW"/>
</dbReference>
<dbReference type="InterPro" id="IPR055414">
    <property type="entry name" value="LRR_R13L4/SHOC2-like"/>
</dbReference>
<dbReference type="Pfam" id="PF00560">
    <property type="entry name" value="LRR_1"/>
    <property type="match status" value="4"/>
</dbReference>
<evidence type="ECO:0000256" key="8">
    <source>
        <dbReference type="ARBA" id="ARBA00022679"/>
    </source>
</evidence>
<dbReference type="FunFam" id="3.30.200.20:FF:000309">
    <property type="entry name" value="Leucine-rich repeat receptor protein kinase MSP1"/>
    <property type="match status" value="1"/>
</dbReference>
<dbReference type="PANTHER" id="PTHR48053:SF163">
    <property type="entry name" value="MDIS1-INTERACTING RECEPTOR LIKE KINASE 2-LIKE"/>
    <property type="match status" value="1"/>
</dbReference>
<feature type="transmembrane region" description="Helical" evidence="22">
    <location>
        <begin position="584"/>
        <end position="605"/>
    </location>
</feature>
<dbReference type="Gene3D" id="3.80.10.10">
    <property type="entry name" value="Ribonuclease Inhibitor"/>
    <property type="match status" value="3"/>
</dbReference>
<dbReference type="GO" id="GO:0016020">
    <property type="term" value="C:membrane"/>
    <property type="evidence" value="ECO:0007669"/>
    <property type="project" value="UniProtKB-SubCell"/>
</dbReference>
<dbReference type="Gene3D" id="1.10.510.10">
    <property type="entry name" value="Transferase(Phosphotransferase) domain 1"/>
    <property type="match status" value="1"/>
</dbReference>
<gene>
    <name evidence="24" type="ORF">Pyn_24536</name>
</gene>
<keyword evidence="25" id="KW-1185">Reference proteome</keyword>
<dbReference type="InterPro" id="IPR000719">
    <property type="entry name" value="Prot_kinase_dom"/>
</dbReference>
<evidence type="ECO:0000256" key="12">
    <source>
        <dbReference type="ARBA" id="ARBA00022741"/>
    </source>
</evidence>
<dbReference type="Proteomes" id="UP000250321">
    <property type="component" value="Unassembled WGS sequence"/>
</dbReference>
<keyword evidence="13 24" id="KW-0418">Kinase</keyword>
<keyword evidence="4" id="KW-0964">Secreted</keyword>
<dbReference type="EMBL" id="PJQY01003059">
    <property type="protein sequence ID" value="PQM40570.1"/>
    <property type="molecule type" value="Genomic_DNA"/>
</dbReference>
<reference evidence="24 25" key="1">
    <citation type="submission" date="2018-02" db="EMBL/GenBank/DDBJ databases">
        <title>Draft genome of wild Prunus yedoensis var. nudiflora.</title>
        <authorList>
            <person name="Baek S."/>
            <person name="Kim J.-H."/>
            <person name="Choi K."/>
            <person name="Kim G.-B."/>
            <person name="Cho A."/>
            <person name="Jang H."/>
            <person name="Shin C.-H."/>
            <person name="Yu H.-J."/>
            <person name="Mun J.-H."/>
        </authorList>
    </citation>
    <scope>NUCLEOTIDE SEQUENCE [LARGE SCALE GENOMIC DNA]</scope>
    <source>
        <strain evidence="25">cv. Jeju island</strain>
        <tissue evidence="24">Leaf</tissue>
    </source>
</reference>
<evidence type="ECO:0000256" key="4">
    <source>
        <dbReference type="ARBA" id="ARBA00022512"/>
    </source>
</evidence>
<evidence type="ECO:0000256" key="21">
    <source>
        <dbReference type="ARBA" id="ARBA00048679"/>
    </source>
</evidence>
<keyword evidence="9 22" id="KW-0812">Transmembrane</keyword>
<dbReference type="PROSITE" id="PS51450">
    <property type="entry name" value="LRR"/>
    <property type="match status" value="1"/>
</dbReference>
<dbReference type="Pfam" id="PF13855">
    <property type="entry name" value="LRR_8"/>
    <property type="match status" value="1"/>
</dbReference>
<organism evidence="24 25">
    <name type="scientific">Prunus yedoensis var. nudiflora</name>
    <dbReference type="NCBI Taxonomy" id="2094558"/>
    <lineage>
        <taxon>Eukaryota</taxon>
        <taxon>Viridiplantae</taxon>
        <taxon>Streptophyta</taxon>
        <taxon>Embryophyta</taxon>
        <taxon>Tracheophyta</taxon>
        <taxon>Spermatophyta</taxon>
        <taxon>Magnoliopsida</taxon>
        <taxon>eudicotyledons</taxon>
        <taxon>Gunneridae</taxon>
        <taxon>Pentapetalae</taxon>
        <taxon>rosids</taxon>
        <taxon>fabids</taxon>
        <taxon>Rosales</taxon>
        <taxon>Rosaceae</taxon>
        <taxon>Amygdaloideae</taxon>
        <taxon>Amygdaleae</taxon>
        <taxon>Prunus</taxon>
    </lineage>
</organism>
<accession>A0A314UT01</accession>
<evidence type="ECO:0000256" key="14">
    <source>
        <dbReference type="ARBA" id="ARBA00022840"/>
    </source>
</evidence>
<evidence type="ECO:0000256" key="2">
    <source>
        <dbReference type="ARBA" id="ARBA00004479"/>
    </source>
</evidence>
<evidence type="ECO:0000256" key="19">
    <source>
        <dbReference type="ARBA" id="ARBA00038043"/>
    </source>
</evidence>
<evidence type="ECO:0000256" key="13">
    <source>
        <dbReference type="ARBA" id="ARBA00022777"/>
    </source>
</evidence>
<evidence type="ECO:0000256" key="17">
    <source>
        <dbReference type="ARBA" id="ARBA00023170"/>
    </source>
</evidence>
<evidence type="ECO:0000256" key="7">
    <source>
        <dbReference type="ARBA" id="ARBA00022614"/>
    </source>
</evidence>
<dbReference type="Gene3D" id="3.30.200.20">
    <property type="entry name" value="Phosphorylase Kinase, domain 1"/>
    <property type="match status" value="1"/>
</dbReference>
<comment type="caution">
    <text evidence="24">The sequence shown here is derived from an EMBL/GenBank/DDBJ whole genome shotgun (WGS) entry which is preliminary data.</text>
</comment>
<proteinExistence type="inferred from homology"/>
<sequence>MLRIKPQALNSFVSQTKAMRASTYDKVCSLAYCLILHVQLVSSSAIVFASAISTETDALLKWKASIQNQTQLQNLTSWTYLPSNNAINSSSNPEANANPCNIWNGISCNTAGSISKINLTKSGLQGTLHEFSFLSFPNVEYIDLSRNKIYGAIPPQISSLSKLIYLDLSDNKLSGKIPPEIGFLTNLQNLYLYTNKLNGSVPQEIGQLKSLVVLNLMENRLSGPLPMSIGNLSKLQFIQLRDNQLSGSIPQVIENLMNLVVLRLARNNFTGHLPQNLCRGGLLANFTANGNRLIGRIPESLRNCTTLYRVRLDGNQLTGNISEDFGVYPNLDYINLSNNRFYGELSHKWGRSLQLTNLEIAGNNVTGSIPPEIGNLTQLHLLNLSSNHLVGKIPMELGRLTSLVRLILNNNQLSGGIPQELGSLTHLDYLDLSANKLSQSIPSSLGNFVQMHYMNLSNNKLSHGTPTKLGRLAQLSVLDLSHNNLAEEIPTEFSKLGSLVTLNLSHNNLSGVIPENFEELRGLEFVDISYNQLRGPIPHNKAFQEAPTEALQGNKALCGNVTGLHPCNNSPVEKKHNSKIGFKVVYYLIMLPVLGAFMLAFYGIFITSRRKRESQQEGQSDIHPKEFELRAISIFDGKVFYEEIIKATEDFDAAYCVGRGAVGSVYKAKLPSDDLVAVKKLHIPCDGVWRKEFLNEVRALTEIRHRNIVKLYGFCSHARHSFLVYEYLERGSLFSILCNDEEARKLDWIKRVNIIKGVAHGLSYMHHDVSLPIVHRDITSKNILLDTEYEACISDFGTAKILDYESSNWTAVVGTIGYIAPGTIQHLVLFSSDDLDLHSWQHNIHCSLNFSYEHLSPKIENLCLPFLAELAYTLKVTEKCDVYSFGVLALEVIKGKYPSNLVGSALSSAIWGGKMLGCVGRSPCASHW</sequence>
<evidence type="ECO:0000256" key="18">
    <source>
        <dbReference type="ARBA" id="ARBA00023180"/>
    </source>
</evidence>
<dbReference type="STRING" id="2094558.A0A314UT01"/>